<reference evidence="2 3" key="2">
    <citation type="journal article" date="2012" name="Proc. Natl. Acad. Sci. U.S.A.">
        <title>Antigenic diversity is generated by distinct evolutionary mechanisms in African trypanosome species.</title>
        <authorList>
            <person name="Jackson A.P."/>
            <person name="Berry A."/>
            <person name="Aslett M."/>
            <person name="Allison H.C."/>
            <person name="Burton P."/>
            <person name="Vavrova-Anderson J."/>
            <person name="Brown R."/>
            <person name="Browne H."/>
            <person name="Corton N."/>
            <person name="Hauser H."/>
            <person name="Gamble J."/>
            <person name="Gilderthorp R."/>
            <person name="Marcello L."/>
            <person name="McQuillan J."/>
            <person name="Otto T.D."/>
            <person name="Quail M.A."/>
            <person name="Sanders M.J."/>
            <person name="van Tonder A."/>
            <person name="Ginger M.L."/>
            <person name="Field M.C."/>
            <person name="Barry J.D."/>
            <person name="Hertz-Fowler C."/>
            <person name="Berriman M."/>
        </authorList>
    </citation>
    <scope>NUCLEOTIDE SEQUENCE [LARGE SCALE GENOMIC DNA]</scope>
    <source>
        <strain evidence="2 3">IL3000</strain>
    </source>
</reference>
<evidence type="ECO:0000256" key="1">
    <source>
        <dbReference type="SAM" id="MobiDB-lite"/>
    </source>
</evidence>
<keyword evidence="3" id="KW-1185">Reference proteome</keyword>
<feature type="region of interest" description="Disordered" evidence="1">
    <location>
        <begin position="611"/>
        <end position="670"/>
    </location>
</feature>
<accession>F9W5L8</accession>
<feature type="compositionally biased region" description="Basic and acidic residues" evidence="1">
    <location>
        <begin position="454"/>
        <end position="470"/>
    </location>
</feature>
<name>F9W5L8_TRYCI</name>
<dbReference type="SUPFAM" id="SSF54928">
    <property type="entry name" value="RNA-binding domain, RBD"/>
    <property type="match status" value="1"/>
</dbReference>
<feature type="compositionally biased region" description="Basic and acidic residues" evidence="1">
    <location>
        <begin position="381"/>
        <end position="390"/>
    </location>
</feature>
<feature type="compositionally biased region" description="Basic and acidic residues" evidence="1">
    <location>
        <begin position="416"/>
        <end position="431"/>
    </location>
</feature>
<organism evidence="2 3">
    <name type="scientific">Trypanosoma congolense (strain IL3000)</name>
    <dbReference type="NCBI Taxonomy" id="1068625"/>
    <lineage>
        <taxon>Eukaryota</taxon>
        <taxon>Discoba</taxon>
        <taxon>Euglenozoa</taxon>
        <taxon>Kinetoplastea</taxon>
        <taxon>Metakinetoplastina</taxon>
        <taxon>Trypanosomatida</taxon>
        <taxon>Trypanosomatidae</taxon>
        <taxon>Trypanosoma</taxon>
        <taxon>Nannomonas</taxon>
    </lineage>
</organism>
<dbReference type="OMA" id="GKPCTFG"/>
<feature type="compositionally biased region" description="Polar residues" evidence="1">
    <location>
        <begin position="618"/>
        <end position="627"/>
    </location>
</feature>
<feature type="region of interest" description="Disordered" evidence="1">
    <location>
        <begin position="454"/>
        <end position="474"/>
    </location>
</feature>
<evidence type="ECO:0000313" key="3">
    <source>
        <dbReference type="Proteomes" id="UP000000702"/>
    </source>
</evidence>
<dbReference type="InterPro" id="IPR035979">
    <property type="entry name" value="RBD_domain_sf"/>
</dbReference>
<gene>
    <name evidence="2" type="ORF">TCIL3000_0_33470</name>
</gene>
<dbReference type="Gene3D" id="3.30.70.330">
    <property type="match status" value="1"/>
</dbReference>
<feature type="region of interest" description="Disordered" evidence="1">
    <location>
        <begin position="367"/>
        <end position="435"/>
    </location>
</feature>
<dbReference type="EMBL" id="CAEQ01000730">
    <property type="protein sequence ID" value="CCD12470.1"/>
    <property type="molecule type" value="Genomic_DNA"/>
</dbReference>
<sequence>MFAPQYQAGPYAQHWFPEPPYVSASATEPAAGLPPGYQCTYGIDNPAAFSYAPGMFQNWSNYGPTWRLSSAAAYSGDVARRSQWAPRFSCLSRGAETWIGVKQSCYKHCHPSLGIRQQLWEECNQGTMPHNSYLTSGSPFGNRHSRTAAAAPGAVTLGHSHHQGEKGCFLNVESEMGTDDGRCCIRPEISSQCNHEEADGAQQGCANDWGHISALALSSCLLCGNPSHHYTGCWLFDGKTLCFIHIADSLIYAMHHDHWVERATLNDICSFVLMAVGIPREDLLLYVGHRVLDMATCKTETRCCELRLLPGAVARIAARSLVTLEGGELKDGKQEEFPVKTNSGRCEDLSRPVECLVSFPVERGSEYPASQSVVMQEEESVERSAAREGCNDETESMGNCALDRDVIKPTSDGESSDAKEAPMPDQCDSRNGKRLRSVSATSCDKEVLRQKCKETPRGESYDDLHEESDNTHSVQNRRACVNAVKGESTTDSDDKRRLRTVHVRFIPVSMSFCYIRALLWSCGEVHKVRLVKPKATANPSKMFYVCFAEYAHEEGAVKMLSMHGHRVADSFHLAVEVSKHAIYGGYITDFDVDTGKPCTFGMSDTERWAVERRHKESSNVSAGQSSKCGEFTGDAGNVDRPKEGRRRRGGRKHHAKMQESASPAEGAKDSGNAEQLQAGAYSLHIVAKEMPKGKLNRGGCCSIVTNATKGVKEPTQALSRQPDGSIMSMVYASPALTCENETSGSSNEKELMEYLRRVTKTYTRCLTQRMFYEALIVVEDIKLLSPSVFLRVELAKTEAALLILHRTSGFEEAVTAVAEKMAVMGSELLQEMTADAPCRARAGDQWGPLFTSLRPSLQACKANTTARNDDGCKTIKGVLSTPLTEGLNSASTYPRIGKVLRLTEGLLHVALLLDYLLEHVVSYSDEKKTVKSDIDIASSDAQKVMWKITLCARCILQKLQIFVAEDVKCNPEEQRCATLQWVRSIARVLTLLPNAEEGCVGDLLGLFVPYVVDLPSLMLDDYVDLCLF</sequence>
<comment type="caution">
    <text evidence="2">The sequence shown here is derived from an EMBL/GenBank/DDBJ whole genome shotgun (WGS) entry which is preliminary data.</text>
</comment>
<feature type="compositionally biased region" description="Basic residues" evidence="1">
    <location>
        <begin position="643"/>
        <end position="655"/>
    </location>
</feature>
<proteinExistence type="predicted"/>
<protein>
    <submittedName>
        <fullName evidence="2">WGS project CAEQ00000000 data, annotated contig 1340</fullName>
    </submittedName>
</protein>
<evidence type="ECO:0000313" key="2">
    <source>
        <dbReference type="EMBL" id="CCD12470.1"/>
    </source>
</evidence>
<dbReference type="GO" id="GO:0003676">
    <property type="term" value="F:nucleic acid binding"/>
    <property type="evidence" value="ECO:0007669"/>
    <property type="project" value="InterPro"/>
</dbReference>
<reference evidence="3" key="1">
    <citation type="submission" date="2011-07" db="EMBL/GenBank/DDBJ databases">
        <title>Divergent evolution of antigenic variation in African trypanosomes.</title>
        <authorList>
            <person name="Jackson A.P."/>
            <person name="Berry A."/>
            <person name="Allison H.C."/>
            <person name="Burton P."/>
            <person name="Anderson J."/>
            <person name="Aslett M."/>
            <person name="Brown R."/>
            <person name="Corton N."/>
            <person name="Harris D."/>
            <person name="Hauser H."/>
            <person name="Gamble J."/>
            <person name="Gilderthorp R."/>
            <person name="McQuillan J."/>
            <person name="Quail M.A."/>
            <person name="Sanders M."/>
            <person name="Van Tonder A."/>
            <person name="Ginger M.L."/>
            <person name="Donelson J.E."/>
            <person name="Field M.C."/>
            <person name="Barry J.D."/>
            <person name="Berriman M."/>
            <person name="Hertz-Fowler C."/>
        </authorList>
    </citation>
    <scope>NUCLEOTIDE SEQUENCE [LARGE SCALE GENOMIC DNA]</scope>
    <source>
        <strain evidence="3">IL3000</strain>
    </source>
</reference>
<dbReference type="InterPro" id="IPR012677">
    <property type="entry name" value="Nucleotide-bd_a/b_plait_sf"/>
</dbReference>
<dbReference type="VEuPathDB" id="TriTrypDB:TcIL3000_0_33470"/>
<dbReference type="AlphaFoldDB" id="F9W5L8"/>
<dbReference type="Proteomes" id="UP000000702">
    <property type="component" value="Unassembled WGS sequence"/>
</dbReference>